<dbReference type="Proteomes" id="UP000322110">
    <property type="component" value="Unassembled WGS sequence"/>
</dbReference>
<evidence type="ECO:0000313" key="10">
    <source>
        <dbReference type="Proteomes" id="UP000322110"/>
    </source>
</evidence>
<evidence type="ECO:0000256" key="4">
    <source>
        <dbReference type="ARBA" id="ARBA00022723"/>
    </source>
</evidence>
<keyword evidence="4 7" id="KW-0479">Metal-binding</keyword>
<sequence length="242" mass="25752">MPVTVQAVPCLSDNYAWLLRDQATGTVAICDPGEAAPAIAALDAAGGRCDLILLTHHHDDHIAGVEEVRARYGAKVIGARADAHRLPKLDQAVAPGDSVRVGETEGAVIDSPGHTIGHIAFHFPEGHVLLCGDTLFSLGCGRLLEGTAADMFRALSLLKPLPPETLVCCGHEYTESNARFAVTVEPDNAALQARAEAVRALRAANKPTLPVTLGEEMLTNPFLRAETAEELGRIRTAKDNFR</sequence>
<dbReference type="PANTHER" id="PTHR43705">
    <property type="entry name" value="HYDROXYACYLGLUTATHIONE HYDROLASE"/>
    <property type="match status" value="1"/>
</dbReference>
<dbReference type="GO" id="GO:0019243">
    <property type="term" value="P:methylglyoxal catabolic process to D-lactate via S-lactoyl-glutathione"/>
    <property type="evidence" value="ECO:0007669"/>
    <property type="project" value="UniProtKB-UniRule"/>
</dbReference>
<evidence type="ECO:0000256" key="7">
    <source>
        <dbReference type="HAMAP-Rule" id="MF_01374"/>
    </source>
</evidence>
<dbReference type="GO" id="GO:0004416">
    <property type="term" value="F:hydroxyacylglutathione hydrolase activity"/>
    <property type="evidence" value="ECO:0007669"/>
    <property type="project" value="UniProtKB-UniRule"/>
</dbReference>
<reference evidence="9 10" key="1">
    <citation type="journal article" date="2015" name="Int. J. Syst. Evol. Microbiol.">
        <title>Roseomonas oryzae sp. nov., isolated from paddy rhizosphere soil.</title>
        <authorList>
            <person name="Ramaprasad E.V."/>
            <person name="Sasikala Ch."/>
            <person name="Ramana Ch.V."/>
        </authorList>
    </citation>
    <scope>NUCLEOTIDE SEQUENCE [LARGE SCALE GENOMIC DNA]</scope>
    <source>
        <strain evidence="9 10">KCTC 42542</strain>
    </source>
</reference>
<dbReference type="EC" id="3.1.2.6" evidence="7"/>
<evidence type="ECO:0000313" key="9">
    <source>
        <dbReference type="EMBL" id="KAA2214487.1"/>
    </source>
</evidence>
<dbReference type="SUPFAM" id="SSF56281">
    <property type="entry name" value="Metallo-hydrolase/oxidoreductase"/>
    <property type="match status" value="1"/>
</dbReference>
<evidence type="ECO:0000256" key="3">
    <source>
        <dbReference type="ARBA" id="ARBA00006759"/>
    </source>
</evidence>
<dbReference type="PANTHER" id="PTHR43705:SF1">
    <property type="entry name" value="HYDROXYACYLGLUTATHIONE HYDROLASE GLOB"/>
    <property type="match status" value="1"/>
</dbReference>
<dbReference type="InterPro" id="IPR001279">
    <property type="entry name" value="Metallo-B-lactamas"/>
</dbReference>
<comment type="subunit">
    <text evidence="7">Monomer.</text>
</comment>
<dbReference type="PIRSF" id="PIRSF005457">
    <property type="entry name" value="Glx"/>
    <property type="match status" value="1"/>
</dbReference>
<feature type="binding site" evidence="7">
    <location>
        <position position="133"/>
    </location>
    <ligand>
        <name>Zn(2+)</name>
        <dbReference type="ChEBI" id="CHEBI:29105"/>
        <label>1</label>
    </ligand>
</feature>
<keyword evidence="10" id="KW-1185">Reference proteome</keyword>
<keyword evidence="6 7" id="KW-0862">Zinc</keyword>
<comment type="caution">
    <text evidence="9">The sequence shown here is derived from an EMBL/GenBank/DDBJ whole genome shotgun (WGS) entry which is preliminary data.</text>
</comment>
<dbReference type="InterPro" id="IPR035680">
    <property type="entry name" value="Clx_II_MBL"/>
</dbReference>
<dbReference type="InterPro" id="IPR017782">
    <property type="entry name" value="Hydroxyacylglutathione_Hdrlase"/>
</dbReference>
<feature type="binding site" evidence="7">
    <location>
        <position position="133"/>
    </location>
    <ligand>
        <name>Zn(2+)</name>
        <dbReference type="ChEBI" id="CHEBI:29105"/>
        <label>2</label>
    </ligand>
</feature>
<comment type="pathway">
    <text evidence="2 7">Secondary metabolite metabolism; methylglyoxal degradation; (R)-lactate from methylglyoxal: step 2/2.</text>
</comment>
<evidence type="ECO:0000256" key="5">
    <source>
        <dbReference type="ARBA" id="ARBA00022801"/>
    </source>
</evidence>
<feature type="domain" description="Metallo-beta-lactamase" evidence="8">
    <location>
        <begin position="13"/>
        <end position="171"/>
    </location>
</feature>
<feature type="binding site" evidence="7">
    <location>
        <position position="61"/>
    </location>
    <ligand>
        <name>Zn(2+)</name>
        <dbReference type="ChEBI" id="CHEBI:29105"/>
        <label>2</label>
    </ligand>
</feature>
<feature type="binding site" evidence="7">
    <location>
        <position position="171"/>
    </location>
    <ligand>
        <name>Zn(2+)</name>
        <dbReference type="ChEBI" id="CHEBI:29105"/>
        <label>2</label>
    </ligand>
</feature>
<dbReference type="HAMAP" id="MF_01374">
    <property type="entry name" value="Glyoxalase_2"/>
    <property type="match status" value="1"/>
</dbReference>
<comment type="cofactor">
    <cofactor evidence="7">
        <name>Zn(2+)</name>
        <dbReference type="ChEBI" id="CHEBI:29105"/>
    </cofactor>
    <text evidence="7">Binds 2 Zn(2+) ions per subunit.</text>
</comment>
<keyword evidence="5 7" id="KW-0378">Hydrolase</keyword>
<evidence type="ECO:0000259" key="8">
    <source>
        <dbReference type="SMART" id="SM00849"/>
    </source>
</evidence>
<feature type="binding site" evidence="7">
    <location>
        <position position="56"/>
    </location>
    <ligand>
        <name>Zn(2+)</name>
        <dbReference type="ChEBI" id="CHEBI:29105"/>
        <label>1</label>
    </ligand>
</feature>
<dbReference type="NCBIfam" id="TIGR03413">
    <property type="entry name" value="GSH_gloB"/>
    <property type="match status" value="1"/>
</dbReference>
<gene>
    <name evidence="7 9" type="primary">gloB</name>
    <name evidence="9" type="ORF">F0Q34_01830</name>
</gene>
<comment type="function">
    <text evidence="7">Thiolesterase that catalyzes the hydrolysis of S-D-lactoyl-glutathione to form glutathione and D-lactic acid.</text>
</comment>
<dbReference type="GO" id="GO:0046872">
    <property type="term" value="F:metal ion binding"/>
    <property type="evidence" value="ECO:0007669"/>
    <property type="project" value="UniProtKB-KW"/>
</dbReference>
<protein>
    <recommendedName>
        <fullName evidence="7">Hydroxyacylglutathione hydrolase</fullName>
        <ecNumber evidence="7">3.1.2.6</ecNumber>
    </recommendedName>
    <alternativeName>
        <fullName evidence="7">Glyoxalase II</fullName>
        <shortName evidence="7">Glx II</shortName>
    </alternativeName>
</protein>
<dbReference type="Pfam" id="PF16123">
    <property type="entry name" value="HAGH_C"/>
    <property type="match status" value="1"/>
</dbReference>
<feature type="binding site" evidence="7">
    <location>
        <position position="58"/>
    </location>
    <ligand>
        <name>Zn(2+)</name>
        <dbReference type="ChEBI" id="CHEBI:29105"/>
        <label>1</label>
    </ligand>
</feature>
<dbReference type="InterPro" id="IPR050110">
    <property type="entry name" value="Glyoxalase_II_hydrolase"/>
</dbReference>
<proteinExistence type="inferred from homology"/>
<evidence type="ECO:0000256" key="1">
    <source>
        <dbReference type="ARBA" id="ARBA00001623"/>
    </source>
</evidence>
<comment type="similarity">
    <text evidence="3 7">Belongs to the metallo-beta-lactamase superfamily. Glyoxalase II family.</text>
</comment>
<feature type="binding site" evidence="7">
    <location>
        <position position="60"/>
    </location>
    <ligand>
        <name>Zn(2+)</name>
        <dbReference type="ChEBI" id="CHEBI:29105"/>
        <label>2</label>
    </ligand>
</feature>
<dbReference type="EMBL" id="VUKA01000001">
    <property type="protein sequence ID" value="KAA2214487.1"/>
    <property type="molecule type" value="Genomic_DNA"/>
</dbReference>
<dbReference type="Pfam" id="PF00753">
    <property type="entry name" value="Lactamase_B"/>
    <property type="match status" value="1"/>
</dbReference>
<dbReference type="Gene3D" id="3.60.15.10">
    <property type="entry name" value="Ribonuclease Z/Hydroxyacylglutathione hydrolase-like"/>
    <property type="match status" value="1"/>
</dbReference>
<dbReference type="CDD" id="cd07723">
    <property type="entry name" value="hydroxyacylglutathione_hydrolase_MBL-fold"/>
    <property type="match status" value="1"/>
</dbReference>
<dbReference type="InterPro" id="IPR036866">
    <property type="entry name" value="RibonucZ/Hydroxyglut_hydro"/>
</dbReference>
<comment type="catalytic activity">
    <reaction evidence="1 7">
        <text>an S-(2-hydroxyacyl)glutathione + H2O = a 2-hydroxy carboxylate + glutathione + H(+)</text>
        <dbReference type="Rhea" id="RHEA:21864"/>
        <dbReference type="ChEBI" id="CHEBI:15377"/>
        <dbReference type="ChEBI" id="CHEBI:15378"/>
        <dbReference type="ChEBI" id="CHEBI:57925"/>
        <dbReference type="ChEBI" id="CHEBI:58896"/>
        <dbReference type="ChEBI" id="CHEBI:71261"/>
        <dbReference type="EC" id="3.1.2.6"/>
    </reaction>
</comment>
<name>A0A5B2TJ14_9PROT</name>
<dbReference type="UniPathway" id="UPA00619">
    <property type="reaction ID" value="UER00676"/>
</dbReference>
<feature type="binding site" evidence="7">
    <location>
        <position position="114"/>
    </location>
    <ligand>
        <name>Zn(2+)</name>
        <dbReference type="ChEBI" id="CHEBI:29105"/>
        <label>1</label>
    </ligand>
</feature>
<dbReference type="InterPro" id="IPR032282">
    <property type="entry name" value="HAGH_C"/>
</dbReference>
<dbReference type="RefSeq" id="WP_149810423.1">
    <property type="nucleotide sequence ID" value="NZ_VUKA01000001.1"/>
</dbReference>
<dbReference type="SMART" id="SM00849">
    <property type="entry name" value="Lactamase_B"/>
    <property type="match status" value="1"/>
</dbReference>
<dbReference type="AlphaFoldDB" id="A0A5B2TJ14"/>
<dbReference type="OrthoDB" id="9802248at2"/>
<accession>A0A5B2TJ14</accession>
<evidence type="ECO:0000256" key="2">
    <source>
        <dbReference type="ARBA" id="ARBA00004963"/>
    </source>
</evidence>
<organism evidence="9 10">
    <name type="scientific">Teichococcus oryzae</name>
    <dbReference type="NCBI Taxonomy" id="1608942"/>
    <lineage>
        <taxon>Bacteria</taxon>
        <taxon>Pseudomonadati</taxon>
        <taxon>Pseudomonadota</taxon>
        <taxon>Alphaproteobacteria</taxon>
        <taxon>Acetobacterales</taxon>
        <taxon>Roseomonadaceae</taxon>
        <taxon>Roseomonas</taxon>
    </lineage>
</organism>
<evidence type="ECO:0000256" key="6">
    <source>
        <dbReference type="ARBA" id="ARBA00022833"/>
    </source>
</evidence>